<dbReference type="Proteomes" id="UP000199337">
    <property type="component" value="Unassembled WGS sequence"/>
</dbReference>
<dbReference type="Gene3D" id="1.10.10.10">
    <property type="entry name" value="Winged helix-like DNA-binding domain superfamily/Winged helix DNA-binding domain"/>
    <property type="match status" value="1"/>
</dbReference>
<name>A0A1I2Z9A5_9FIRM</name>
<dbReference type="STRING" id="341036.SAMN05660649_04791"/>
<gene>
    <name evidence="2" type="ORF">SAMN05660649_04791</name>
</gene>
<dbReference type="OrthoDB" id="1807191at2"/>
<dbReference type="InterPro" id="IPR036388">
    <property type="entry name" value="WH-like_DNA-bd_sf"/>
</dbReference>
<organism evidence="2 3">
    <name type="scientific">Desulfotruncus arcticus DSM 17038</name>
    <dbReference type="NCBI Taxonomy" id="1121424"/>
    <lineage>
        <taxon>Bacteria</taxon>
        <taxon>Bacillati</taxon>
        <taxon>Bacillota</taxon>
        <taxon>Clostridia</taxon>
        <taxon>Eubacteriales</taxon>
        <taxon>Desulfallaceae</taxon>
        <taxon>Desulfotruncus</taxon>
    </lineage>
</organism>
<dbReference type="SUPFAM" id="SSF46785">
    <property type="entry name" value="Winged helix' DNA-binding domain"/>
    <property type="match status" value="1"/>
</dbReference>
<feature type="region of interest" description="Disordered" evidence="1">
    <location>
        <begin position="119"/>
        <end position="212"/>
    </location>
</feature>
<dbReference type="AlphaFoldDB" id="A0A1I2Z9A5"/>
<dbReference type="Pfam" id="PF13730">
    <property type="entry name" value="HTH_36"/>
    <property type="match status" value="1"/>
</dbReference>
<reference evidence="3" key="1">
    <citation type="submission" date="2016-10" db="EMBL/GenBank/DDBJ databases">
        <authorList>
            <person name="Varghese N."/>
            <person name="Submissions S."/>
        </authorList>
    </citation>
    <scope>NUCLEOTIDE SEQUENCE [LARGE SCALE GENOMIC DNA]</scope>
    <source>
        <strain evidence="3">DSM 17038</strain>
    </source>
</reference>
<accession>A0A1I2Z9A5</accession>
<proteinExistence type="predicted"/>
<evidence type="ECO:0000256" key="1">
    <source>
        <dbReference type="SAM" id="MobiDB-lite"/>
    </source>
</evidence>
<evidence type="ECO:0000313" key="2">
    <source>
        <dbReference type="EMBL" id="SFH33671.1"/>
    </source>
</evidence>
<evidence type="ECO:0000313" key="3">
    <source>
        <dbReference type="Proteomes" id="UP000199337"/>
    </source>
</evidence>
<dbReference type="InterPro" id="IPR036390">
    <property type="entry name" value="WH_DNA-bd_sf"/>
</dbReference>
<sequence>MIMHTQDFINPKSSESMLKDERRKNWFWDYNEVFDSDLSNYAKLVRLYLARCADSNRVSWPSYNRISKACGISRRTAQKAIDELEEKGWVKKNKRRKNTNENDSNIYVLCDPPKSDISEKNNCKNGGGVPDTPPCNKITRGSAPDTPPCNKITRGSAPDTPPCNEITGGGVSDAPPCNEITRGGGVPGTLGGAPDAPGGAPGAPKQYPDNNKDNTLFISNNINNRELAFQALSPAVGTTHDKKIADHKIFDSHPQAGEANAAANIAQKEIKNDQLINMPTAKELIAELVRDYRSLDDIKQRKGDYAFIGCLYNKHGYNAVYEAINKLSMSIAVQDIKDPLLYLKGILEPRVKNSDMKGQTKVIKNEAKKKSKKELIKSLYMS</sequence>
<protein>
    <submittedName>
        <fullName evidence="2">Helix-turn-helix domain-containing protein</fullName>
    </submittedName>
</protein>
<feature type="compositionally biased region" description="Gly residues" evidence="1">
    <location>
        <begin position="182"/>
        <end position="191"/>
    </location>
</feature>
<keyword evidence="3" id="KW-1185">Reference proteome</keyword>
<feature type="compositionally biased region" description="Low complexity" evidence="1">
    <location>
        <begin position="192"/>
        <end position="204"/>
    </location>
</feature>
<dbReference type="EMBL" id="FOOX01000025">
    <property type="protein sequence ID" value="SFH33671.1"/>
    <property type="molecule type" value="Genomic_DNA"/>
</dbReference>